<protein>
    <submittedName>
        <fullName evidence="1">Uncharacterized protein</fullName>
    </submittedName>
</protein>
<dbReference type="RefSeq" id="WP_208313371.1">
    <property type="nucleotide sequence ID" value="NZ_JAELYA010000003.1"/>
</dbReference>
<accession>A0ABS3TP30</accession>
<name>A0ABS3TP30_9PSED</name>
<gene>
    <name evidence="1" type="ORF">JFY56_09295</name>
</gene>
<comment type="caution">
    <text evidence="1">The sequence shown here is derived from an EMBL/GenBank/DDBJ whole genome shotgun (WGS) entry which is preliminary data.</text>
</comment>
<evidence type="ECO:0000313" key="1">
    <source>
        <dbReference type="EMBL" id="MBO3275418.1"/>
    </source>
</evidence>
<evidence type="ECO:0000313" key="2">
    <source>
        <dbReference type="Proteomes" id="UP000669060"/>
    </source>
</evidence>
<keyword evidence="2" id="KW-1185">Reference proteome</keyword>
<proteinExistence type="predicted"/>
<dbReference type="EMBL" id="JAELYA010000003">
    <property type="protein sequence ID" value="MBO3275418.1"/>
    <property type="molecule type" value="Genomic_DNA"/>
</dbReference>
<organism evidence="1 2">
    <name type="scientific">Pseudomonas schmalbachii</name>
    <dbReference type="NCBI Taxonomy" id="2816993"/>
    <lineage>
        <taxon>Bacteria</taxon>
        <taxon>Pseudomonadati</taxon>
        <taxon>Pseudomonadota</taxon>
        <taxon>Gammaproteobacteria</taxon>
        <taxon>Pseudomonadales</taxon>
        <taxon>Pseudomonadaceae</taxon>
        <taxon>Pseudomonas</taxon>
    </lineage>
</organism>
<dbReference type="Proteomes" id="UP000669060">
    <property type="component" value="Unassembled WGS sequence"/>
</dbReference>
<sequence length="270" mass="29604">MSLLSHDRFVAVLGGSAVGLSRQGGNGKGRDWLGSVSFIGERFPSWPLAIDTLERMLREHVRGRAELCVLLSSHYCRFCLVPWSEQIVAPSELQEYARFCFEEVYGQSEESWSLCISPEAAGQPRLAAGLPEELLGALRALATNLGVRLGSVQPYLMTAFNRFARSMPQKDYLFVVAEPARSTLLLSTDNRWGAVRSLGVADSDEALGELIARECELRADEEGAVALPVYLHAPGRVDDTPQLADVEVLSLELPHPGVRDVLYSMAMAVN</sequence>
<reference evidence="1 2" key="1">
    <citation type="submission" date="2020-12" db="EMBL/GenBank/DDBJ databases">
        <title>Pseudomonas schmalbachii sp. nov. isolated from millipede gut.</title>
        <authorList>
            <person name="Shelomi M."/>
        </authorList>
    </citation>
    <scope>NUCLEOTIDE SEQUENCE [LARGE SCALE GENOMIC DNA]</scope>
    <source>
        <strain evidence="1 2">Milli4</strain>
    </source>
</reference>